<dbReference type="EMBL" id="CP042906">
    <property type="protein sequence ID" value="QEX18324.1"/>
    <property type="molecule type" value="Genomic_DNA"/>
</dbReference>
<dbReference type="Pfam" id="PF13649">
    <property type="entry name" value="Methyltransf_25"/>
    <property type="match status" value="1"/>
</dbReference>
<accession>A0A5J6MLM6</accession>
<sequence>MKRDDYTAANREAWNEAAPIHARQRFEQLLADFRKPGHSCLDALETRTLQEIGLAGKAVAQICCNNGRELLSVKNLGAARCVGFDISDGFIAQARQLARAGAIEAEFLTTDIYRIPARFDANFDLAIITIGVLGWMPDLRGFFSVVARLLKPGGQLFIYEQHPIMGMFEPGDPEPQPRLRHSYFRTDPFRDETGLDYWSGETYKSKPTYWFQHKLSDTMMACIGTGFALEAFTEHDHDVSNIFGNVTAQPILPPLSYSLIARKTR</sequence>
<dbReference type="CDD" id="cd02440">
    <property type="entry name" value="AdoMet_MTases"/>
    <property type="match status" value="1"/>
</dbReference>
<keyword evidence="4" id="KW-1185">Reference proteome</keyword>
<reference evidence="3 4" key="1">
    <citation type="submission" date="2019-08" db="EMBL/GenBank/DDBJ databases">
        <title>Hyperibacter terrae gen. nov., sp. nov. and Hyperibacter viscosus sp. nov., two new members in the family Rhodospirillaceae isolated from the rhizosphere of Hypericum perforatum.</title>
        <authorList>
            <person name="Noviana Z."/>
        </authorList>
    </citation>
    <scope>NUCLEOTIDE SEQUENCE [LARGE SCALE GENOMIC DNA]</scope>
    <source>
        <strain evidence="3 4">R5913</strain>
    </source>
</reference>
<dbReference type="OrthoDB" id="8385759at2"/>
<dbReference type="SUPFAM" id="SSF53335">
    <property type="entry name" value="S-adenosyl-L-methionine-dependent methyltransferases"/>
    <property type="match status" value="1"/>
</dbReference>
<evidence type="ECO:0000313" key="4">
    <source>
        <dbReference type="Proteomes" id="UP000326202"/>
    </source>
</evidence>
<gene>
    <name evidence="3" type="ORF">FRZ44_36290</name>
</gene>
<dbReference type="PANTHER" id="PTHR43861">
    <property type="entry name" value="TRANS-ACONITATE 2-METHYLTRANSFERASE-RELATED"/>
    <property type="match status" value="1"/>
</dbReference>
<dbReference type="Proteomes" id="UP000326202">
    <property type="component" value="Chromosome"/>
</dbReference>
<dbReference type="RefSeq" id="WP_151178496.1">
    <property type="nucleotide sequence ID" value="NZ_CP042906.1"/>
</dbReference>
<dbReference type="AlphaFoldDB" id="A0A5J6MLM6"/>
<dbReference type="Gene3D" id="3.40.50.150">
    <property type="entry name" value="Vaccinia Virus protein VP39"/>
    <property type="match status" value="1"/>
</dbReference>
<name>A0A5J6MLM6_9PROT</name>
<evidence type="ECO:0000313" key="3">
    <source>
        <dbReference type="EMBL" id="QEX18324.1"/>
    </source>
</evidence>
<dbReference type="KEGG" id="htq:FRZ44_36290"/>
<protein>
    <recommendedName>
        <fullName evidence="2">Methyltransferase domain-containing protein</fullName>
    </recommendedName>
</protein>
<dbReference type="InterPro" id="IPR041698">
    <property type="entry name" value="Methyltransf_25"/>
</dbReference>
<keyword evidence="1" id="KW-0808">Transferase</keyword>
<evidence type="ECO:0000256" key="1">
    <source>
        <dbReference type="ARBA" id="ARBA00022679"/>
    </source>
</evidence>
<feature type="domain" description="Methyltransferase" evidence="2">
    <location>
        <begin position="59"/>
        <end position="154"/>
    </location>
</feature>
<proteinExistence type="predicted"/>
<organism evidence="3 4">
    <name type="scientific">Hypericibacter terrae</name>
    <dbReference type="NCBI Taxonomy" id="2602015"/>
    <lineage>
        <taxon>Bacteria</taxon>
        <taxon>Pseudomonadati</taxon>
        <taxon>Pseudomonadota</taxon>
        <taxon>Alphaproteobacteria</taxon>
        <taxon>Rhodospirillales</taxon>
        <taxon>Dongiaceae</taxon>
        <taxon>Hypericibacter</taxon>
    </lineage>
</organism>
<dbReference type="InterPro" id="IPR029063">
    <property type="entry name" value="SAM-dependent_MTases_sf"/>
</dbReference>
<dbReference type="GO" id="GO:0016740">
    <property type="term" value="F:transferase activity"/>
    <property type="evidence" value="ECO:0007669"/>
    <property type="project" value="UniProtKB-KW"/>
</dbReference>
<evidence type="ECO:0000259" key="2">
    <source>
        <dbReference type="Pfam" id="PF13649"/>
    </source>
</evidence>